<evidence type="ECO:0000259" key="2">
    <source>
        <dbReference type="PROSITE" id="PS50212"/>
    </source>
</evidence>
<evidence type="ECO:0000313" key="4">
    <source>
        <dbReference type="Proteomes" id="UP000789901"/>
    </source>
</evidence>
<dbReference type="EMBL" id="CAJVQB010137490">
    <property type="protein sequence ID" value="CAG8854401.1"/>
    <property type="molecule type" value="Genomic_DNA"/>
</dbReference>
<proteinExistence type="predicted"/>
<name>A0ABN7XGK0_GIGMA</name>
<evidence type="ECO:0000313" key="3">
    <source>
        <dbReference type="EMBL" id="CAG8854401.1"/>
    </source>
</evidence>
<gene>
    <name evidence="3" type="ORF">GMARGA_LOCUS43222</name>
</gene>
<dbReference type="Gene3D" id="1.20.870.10">
    <property type="entry name" value="Son of sevenless (SoS) protein Chain: S domain 1"/>
    <property type="match status" value="1"/>
</dbReference>
<feature type="non-terminal residue" evidence="3">
    <location>
        <position position="1"/>
    </location>
</feature>
<feature type="non-terminal residue" evidence="3">
    <location>
        <position position="177"/>
    </location>
</feature>
<dbReference type="SUPFAM" id="SSF48366">
    <property type="entry name" value="Ras GEF"/>
    <property type="match status" value="1"/>
</dbReference>
<keyword evidence="1" id="KW-0344">Guanine-nucleotide releasing factor</keyword>
<evidence type="ECO:0000256" key="1">
    <source>
        <dbReference type="PROSITE-ProRule" id="PRU00135"/>
    </source>
</evidence>
<dbReference type="PROSITE" id="PS50212">
    <property type="entry name" value="RASGEF_NTER"/>
    <property type="match status" value="1"/>
</dbReference>
<sequence>LFLTYRKFLTPIKLCKLLILRFDWALGGDDEERRIVRVRTFVVIRHWLLNYFAYDFIPCRALRTTLTKYLNSLPSHQLDSTGIKESYKEVKENVLLKECHGLREKKVMVDSGGGSGVSTSLIEDSINIINIAVSYDSSNYYTILKNNPLYYNINRRHHHLWIQQLLHFYTPNINGVT</sequence>
<reference evidence="3 4" key="1">
    <citation type="submission" date="2021-06" db="EMBL/GenBank/DDBJ databases">
        <authorList>
            <person name="Kallberg Y."/>
            <person name="Tangrot J."/>
            <person name="Rosling A."/>
        </authorList>
    </citation>
    <scope>NUCLEOTIDE SEQUENCE [LARGE SCALE GENOMIC DNA]</scope>
    <source>
        <strain evidence="3 4">120-4 pot B 10/14</strain>
    </source>
</reference>
<protein>
    <submittedName>
        <fullName evidence="3">33698_t:CDS:1</fullName>
    </submittedName>
</protein>
<keyword evidence="4" id="KW-1185">Reference proteome</keyword>
<dbReference type="Pfam" id="PF00618">
    <property type="entry name" value="RasGEF_N"/>
    <property type="match status" value="1"/>
</dbReference>
<accession>A0ABN7XGK0</accession>
<comment type="caution">
    <text evidence="3">The sequence shown here is derived from an EMBL/GenBank/DDBJ whole genome shotgun (WGS) entry which is preliminary data.</text>
</comment>
<organism evidence="3 4">
    <name type="scientific">Gigaspora margarita</name>
    <dbReference type="NCBI Taxonomy" id="4874"/>
    <lineage>
        <taxon>Eukaryota</taxon>
        <taxon>Fungi</taxon>
        <taxon>Fungi incertae sedis</taxon>
        <taxon>Mucoromycota</taxon>
        <taxon>Glomeromycotina</taxon>
        <taxon>Glomeromycetes</taxon>
        <taxon>Diversisporales</taxon>
        <taxon>Gigasporaceae</taxon>
        <taxon>Gigaspora</taxon>
    </lineage>
</organism>
<dbReference type="InterPro" id="IPR023578">
    <property type="entry name" value="Ras_GEF_dom_sf"/>
</dbReference>
<dbReference type="InterPro" id="IPR000651">
    <property type="entry name" value="Ras-like_Gua-exchang_fac_N"/>
</dbReference>
<dbReference type="CDD" id="cd06224">
    <property type="entry name" value="REM"/>
    <property type="match status" value="1"/>
</dbReference>
<dbReference type="Proteomes" id="UP000789901">
    <property type="component" value="Unassembled WGS sequence"/>
</dbReference>
<feature type="domain" description="N-terminal Ras-GEF" evidence="2">
    <location>
        <begin position="1"/>
        <end position="95"/>
    </location>
</feature>